<evidence type="ECO:0000313" key="3">
    <source>
        <dbReference type="Proteomes" id="UP000184066"/>
    </source>
</evidence>
<sequence>MRRTISRRTMMLGAGAGLALAARRGAAAAAGRGPVTGLPLPRYVSLKAGRANARRGPGLNHRVDWVFVRRGMPLQVIAEHEHWRRVRDMDGAVGWVHYSLLRGDRTAAVTVPRAALRARPAPDAPVVAWLEERVIVALDSCRERWCKARVEGRSGWIAKPELWGVDPDETFD</sequence>
<protein>
    <submittedName>
        <fullName evidence="2">SH3-like domain-containing protein</fullName>
    </submittedName>
</protein>
<keyword evidence="1" id="KW-0732">Signal</keyword>
<feature type="chain" id="PRO_5009929277" evidence="1">
    <location>
        <begin position="22"/>
        <end position="172"/>
    </location>
</feature>
<dbReference type="Gene3D" id="2.30.30.40">
    <property type="entry name" value="SH3 Domains"/>
    <property type="match status" value="1"/>
</dbReference>
<organism evidence="2 3">
    <name type="scientific">Oceanicella actignis</name>
    <dbReference type="NCBI Taxonomy" id="1189325"/>
    <lineage>
        <taxon>Bacteria</taxon>
        <taxon>Pseudomonadati</taxon>
        <taxon>Pseudomonadota</taxon>
        <taxon>Alphaproteobacteria</taxon>
        <taxon>Rhodobacterales</taxon>
        <taxon>Paracoccaceae</taxon>
        <taxon>Oceanicella</taxon>
    </lineage>
</organism>
<dbReference type="RefSeq" id="WP_245728419.1">
    <property type="nucleotide sequence ID" value="NZ_FOHL01000001.1"/>
</dbReference>
<reference evidence="2 3" key="1">
    <citation type="submission" date="2016-12" db="EMBL/GenBank/DDBJ databases">
        <authorList>
            <person name="Song W.-J."/>
            <person name="Kurnit D.M."/>
        </authorList>
    </citation>
    <scope>NUCLEOTIDE SEQUENCE [LARGE SCALE GENOMIC DNA]</scope>
    <source>
        <strain evidence="2 3">CGMCC 1.10808</strain>
    </source>
</reference>
<keyword evidence="3" id="KW-1185">Reference proteome</keyword>
<accession>A0A1M7STE2</accession>
<evidence type="ECO:0000313" key="2">
    <source>
        <dbReference type="EMBL" id="SHN61843.1"/>
    </source>
</evidence>
<dbReference type="InterPro" id="IPR010466">
    <property type="entry name" value="DUF1058"/>
</dbReference>
<dbReference type="AlphaFoldDB" id="A0A1M7STE2"/>
<dbReference type="STRING" id="1189325.SAMN04488119_101216"/>
<dbReference type="Proteomes" id="UP000184066">
    <property type="component" value="Unassembled WGS sequence"/>
</dbReference>
<dbReference type="PROSITE" id="PS51318">
    <property type="entry name" value="TAT"/>
    <property type="match status" value="1"/>
</dbReference>
<dbReference type="EMBL" id="FRDL01000003">
    <property type="protein sequence ID" value="SHN61843.1"/>
    <property type="molecule type" value="Genomic_DNA"/>
</dbReference>
<feature type="signal peptide" evidence="1">
    <location>
        <begin position="1"/>
        <end position="21"/>
    </location>
</feature>
<name>A0A1M7STE2_9RHOB</name>
<evidence type="ECO:0000256" key="1">
    <source>
        <dbReference type="SAM" id="SignalP"/>
    </source>
</evidence>
<dbReference type="Pfam" id="PF06347">
    <property type="entry name" value="SH3_4"/>
    <property type="match status" value="2"/>
</dbReference>
<proteinExistence type="predicted"/>
<gene>
    <name evidence="2" type="ORF">SAMN05216200_103217</name>
</gene>
<dbReference type="InterPro" id="IPR006311">
    <property type="entry name" value="TAT_signal"/>
</dbReference>